<dbReference type="Gene3D" id="3.20.20.70">
    <property type="entry name" value="Aldolase class I"/>
    <property type="match status" value="1"/>
</dbReference>
<dbReference type="PANTHER" id="PTHR30544">
    <property type="entry name" value="23S RRNA METHYLTRANSFERASE"/>
    <property type="match status" value="1"/>
</dbReference>
<evidence type="ECO:0000313" key="3">
    <source>
        <dbReference type="EMBL" id="CAE8597323.1"/>
    </source>
</evidence>
<dbReference type="GO" id="GO:0070475">
    <property type="term" value="P:rRNA base methylation"/>
    <property type="evidence" value="ECO:0007669"/>
    <property type="project" value="TreeGrafter"/>
</dbReference>
<organism evidence="3 4">
    <name type="scientific">Polarella glacialis</name>
    <name type="common">Dinoflagellate</name>
    <dbReference type="NCBI Taxonomy" id="89957"/>
    <lineage>
        <taxon>Eukaryota</taxon>
        <taxon>Sar</taxon>
        <taxon>Alveolata</taxon>
        <taxon>Dinophyceae</taxon>
        <taxon>Suessiales</taxon>
        <taxon>Suessiaceae</taxon>
        <taxon>Polarella</taxon>
    </lineage>
</organism>
<keyword evidence="2" id="KW-0411">Iron-sulfur</keyword>
<dbReference type="AlphaFoldDB" id="A0A813EAP9"/>
<reference evidence="3" key="1">
    <citation type="submission" date="2021-02" db="EMBL/GenBank/DDBJ databases">
        <authorList>
            <person name="Dougan E. K."/>
            <person name="Rhodes N."/>
            <person name="Thang M."/>
            <person name="Chan C."/>
        </authorList>
    </citation>
    <scope>NUCLEOTIDE SEQUENCE</scope>
</reference>
<dbReference type="GO" id="GO:0051539">
    <property type="term" value="F:4 iron, 4 sulfur cluster binding"/>
    <property type="evidence" value="ECO:0007669"/>
    <property type="project" value="UniProtKB-KW"/>
</dbReference>
<evidence type="ECO:0000256" key="2">
    <source>
        <dbReference type="ARBA" id="ARBA00022485"/>
    </source>
</evidence>
<evidence type="ECO:0000313" key="4">
    <source>
        <dbReference type="Proteomes" id="UP000654075"/>
    </source>
</evidence>
<name>A0A813EAP9_POLGL</name>
<evidence type="ECO:0000256" key="1">
    <source>
        <dbReference type="ARBA" id="ARBA00001966"/>
    </source>
</evidence>
<keyword evidence="2" id="KW-0004">4Fe-4S</keyword>
<keyword evidence="2" id="KW-0408">Iron</keyword>
<proteinExistence type="predicted"/>
<accession>A0A813EAP9</accession>
<dbReference type="EMBL" id="CAJNNV010009367">
    <property type="protein sequence ID" value="CAE8597323.1"/>
    <property type="molecule type" value="Genomic_DNA"/>
</dbReference>
<dbReference type="PANTHER" id="PTHR30544:SF5">
    <property type="entry name" value="RADICAL SAM CORE DOMAIN-CONTAINING PROTEIN"/>
    <property type="match status" value="1"/>
</dbReference>
<dbReference type="OrthoDB" id="538249at2759"/>
<dbReference type="GO" id="GO:0030488">
    <property type="term" value="P:tRNA methylation"/>
    <property type="evidence" value="ECO:0007669"/>
    <property type="project" value="TreeGrafter"/>
</dbReference>
<gene>
    <name evidence="3" type="ORF">PGLA1383_LOCUS15770</name>
</gene>
<keyword evidence="2" id="KW-0479">Metal-binding</keyword>
<sequence length="106" mass="11368">MGILRDLSCDEILAQVVHGRRLAAELGFPAVLNVVLMGMGEPLANPFGVLPAVAALSDTDRMSIARTRLQLSSVAPSPEHVLTLKGARCQVTWSLHAADDALRRQL</sequence>
<feature type="non-terminal residue" evidence="3">
    <location>
        <position position="1"/>
    </location>
</feature>
<protein>
    <submittedName>
        <fullName evidence="3">Uncharacterized protein</fullName>
    </submittedName>
</protein>
<keyword evidence="4" id="KW-1185">Reference proteome</keyword>
<comment type="caution">
    <text evidence="3">The sequence shown here is derived from an EMBL/GenBank/DDBJ whole genome shotgun (WGS) entry which is preliminary data.</text>
</comment>
<dbReference type="Proteomes" id="UP000654075">
    <property type="component" value="Unassembled WGS sequence"/>
</dbReference>
<dbReference type="InterPro" id="IPR013785">
    <property type="entry name" value="Aldolase_TIM"/>
</dbReference>
<dbReference type="InterPro" id="IPR040072">
    <property type="entry name" value="Methyltransferase_A"/>
</dbReference>
<comment type="cofactor">
    <cofactor evidence="1">
        <name>[4Fe-4S] cluster</name>
        <dbReference type="ChEBI" id="CHEBI:49883"/>
    </cofactor>
</comment>